<feature type="domain" description="Adaptive response protein AidB N-terminal" evidence="8">
    <location>
        <begin position="54"/>
        <end position="209"/>
    </location>
</feature>
<dbReference type="PANTHER" id="PTHR42707:SF3">
    <property type="entry name" value="ACYL-COA DEHYDROGENASE AIDB-RELATED"/>
    <property type="match status" value="1"/>
</dbReference>
<organism evidence="9 10">
    <name type="scientific">Bosea lathyri</name>
    <dbReference type="NCBI Taxonomy" id="1036778"/>
    <lineage>
        <taxon>Bacteria</taxon>
        <taxon>Pseudomonadati</taxon>
        <taxon>Pseudomonadota</taxon>
        <taxon>Alphaproteobacteria</taxon>
        <taxon>Hyphomicrobiales</taxon>
        <taxon>Boseaceae</taxon>
        <taxon>Bosea</taxon>
    </lineage>
</organism>
<dbReference type="Pfam" id="PF18158">
    <property type="entry name" value="AidB_N"/>
    <property type="match status" value="1"/>
</dbReference>
<dbReference type="Pfam" id="PF00441">
    <property type="entry name" value="Acyl-CoA_dh_1"/>
    <property type="match status" value="1"/>
</dbReference>
<protein>
    <submittedName>
        <fullName evidence="9">Putative acyl-CoA dehydrogenase</fullName>
    </submittedName>
</protein>
<evidence type="ECO:0000256" key="5">
    <source>
        <dbReference type="RuleBase" id="RU362125"/>
    </source>
</evidence>
<dbReference type="RefSeq" id="WP_244595505.1">
    <property type="nucleotide sequence ID" value="NZ_FNUY01000003.1"/>
</dbReference>
<dbReference type="Gene3D" id="1.20.140.10">
    <property type="entry name" value="Butyryl-CoA Dehydrogenase, subunit A, domain 3"/>
    <property type="match status" value="1"/>
</dbReference>
<comment type="similarity">
    <text evidence="2 5">Belongs to the acyl-CoA dehydrogenase family.</text>
</comment>
<keyword evidence="10" id="KW-1185">Reference proteome</keyword>
<evidence type="ECO:0000256" key="4">
    <source>
        <dbReference type="ARBA" id="ARBA00022827"/>
    </source>
</evidence>
<evidence type="ECO:0000259" key="6">
    <source>
        <dbReference type="Pfam" id="PF00441"/>
    </source>
</evidence>
<feature type="domain" description="Acyl-CoA oxidase/dehydrogenase middle" evidence="7">
    <location>
        <begin position="224"/>
        <end position="316"/>
    </location>
</feature>
<evidence type="ECO:0000313" key="10">
    <source>
        <dbReference type="Proteomes" id="UP000236743"/>
    </source>
</evidence>
<dbReference type="InterPro" id="IPR006089">
    <property type="entry name" value="Acyl-CoA_DH_CS"/>
</dbReference>
<accession>A0A1H5XA86</accession>
<dbReference type="InterPro" id="IPR009100">
    <property type="entry name" value="AcylCoA_DH/oxidase_NM_dom_sf"/>
</dbReference>
<dbReference type="AlphaFoldDB" id="A0A1H5XA86"/>
<feature type="domain" description="Acyl-CoA dehydrogenase/oxidase C-terminal" evidence="6">
    <location>
        <begin position="327"/>
        <end position="482"/>
    </location>
</feature>
<comment type="cofactor">
    <cofactor evidence="1 5">
        <name>FAD</name>
        <dbReference type="ChEBI" id="CHEBI:57692"/>
    </cofactor>
</comment>
<keyword evidence="3 5" id="KW-0285">Flavoprotein</keyword>
<dbReference type="Gene3D" id="2.40.110.20">
    <property type="match status" value="1"/>
</dbReference>
<sequence length="589" mass="64279">MLGLVPSTHVLNTILEWEYVDGRDKPDHDEMAKKPRRIVMAHGTETVSTWQVTNQVPPLADYDAFAADPVLQSAIAAFDADWASERLHEAGRSVGSAHVQELARLANRYPPELRTHDRFGNRIDQIAFHPAWHELMGLAIGQEAHALCWNRPQPGAQVARAALTYLWTQGESGICCPISMTYSAIPLLRQDPVLWQQWGKLVSSNRYDPRQGPAHAKTGATVGTAMTETQGGSDLRQTQTVAQDNRDGTFSLTGQKWFFSVPHSDLFLTLGRTGDGISCFVVPGWLTDGTRNGIAIQRLKEKCGNRSNASSEVEFRGAIGHMIGEPGRGLRTGLSMNHNSRLDIAASAAGLMRQAVSLAAHHATHRRAFQRALIDQPIMQNVLADLAVEAEAAAWLAFRLFAAVDRQEASESERLLARIGAPIAKYWLAKRAPAVVVEALECHGGNGFIEENPMARLYREAPLNSIWEGSGNVICLDVLRSLEREPGSLVAVLDELGEAKGVDRRFDAHLAALEGDLPELIRQEGQARRLVERLALMLQASLLLRYSSGEVADAFIASRLDGGWAGHFGDLPVGLDAAALARRAVPAVA</sequence>
<dbReference type="InterPro" id="IPR006091">
    <property type="entry name" value="Acyl-CoA_Oxase/DH_mid-dom"/>
</dbReference>
<dbReference type="InterPro" id="IPR041504">
    <property type="entry name" value="AidB_N"/>
</dbReference>
<evidence type="ECO:0000313" key="9">
    <source>
        <dbReference type="EMBL" id="SEG08146.1"/>
    </source>
</evidence>
<evidence type="ECO:0000259" key="8">
    <source>
        <dbReference type="Pfam" id="PF18158"/>
    </source>
</evidence>
<name>A0A1H5XA86_9HYPH</name>
<dbReference type="InterPro" id="IPR009075">
    <property type="entry name" value="AcylCo_DH/oxidase_C"/>
</dbReference>
<proteinExistence type="inferred from homology"/>
<keyword evidence="5" id="KW-0560">Oxidoreductase</keyword>
<dbReference type="PROSITE" id="PS00073">
    <property type="entry name" value="ACYL_COA_DH_2"/>
    <property type="match status" value="1"/>
</dbReference>
<gene>
    <name evidence="9" type="ORF">SAMN04488115_103143</name>
</gene>
<reference evidence="9 10" key="1">
    <citation type="submission" date="2016-10" db="EMBL/GenBank/DDBJ databases">
        <authorList>
            <person name="de Groot N.N."/>
        </authorList>
    </citation>
    <scope>NUCLEOTIDE SEQUENCE [LARGE SCALE GENOMIC DNA]</scope>
    <source>
        <strain evidence="9 10">DSM 26656</strain>
    </source>
</reference>
<dbReference type="PANTHER" id="PTHR42707">
    <property type="entry name" value="ACYL-COA DEHYDROGENASE"/>
    <property type="match status" value="1"/>
</dbReference>
<dbReference type="GO" id="GO:0003995">
    <property type="term" value="F:acyl-CoA dehydrogenase activity"/>
    <property type="evidence" value="ECO:0007669"/>
    <property type="project" value="InterPro"/>
</dbReference>
<evidence type="ECO:0000259" key="7">
    <source>
        <dbReference type="Pfam" id="PF02770"/>
    </source>
</evidence>
<dbReference type="Pfam" id="PF02770">
    <property type="entry name" value="Acyl-CoA_dh_M"/>
    <property type="match status" value="1"/>
</dbReference>
<dbReference type="SUPFAM" id="SSF56645">
    <property type="entry name" value="Acyl-CoA dehydrogenase NM domain-like"/>
    <property type="match status" value="1"/>
</dbReference>
<evidence type="ECO:0000256" key="3">
    <source>
        <dbReference type="ARBA" id="ARBA00022630"/>
    </source>
</evidence>
<dbReference type="Proteomes" id="UP000236743">
    <property type="component" value="Unassembled WGS sequence"/>
</dbReference>
<keyword evidence="4 5" id="KW-0274">FAD</keyword>
<dbReference type="EMBL" id="FNUY01000003">
    <property type="protein sequence ID" value="SEG08146.1"/>
    <property type="molecule type" value="Genomic_DNA"/>
</dbReference>
<dbReference type="Gene3D" id="6.10.250.600">
    <property type="match status" value="1"/>
</dbReference>
<evidence type="ECO:0000256" key="2">
    <source>
        <dbReference type="ARBA" id="ARBA00009347"/>
    </source>
</evidence>
<dbReference type="InterPro" id="IPR052904">
    <property type="entry name" value="Acyl-CoA_dehydrogenase-like"/>
</dbReference>
<evidence type="ECO:0000256" key="1">
    <source>
        <dbReference type="ARBA" id="ARBA00001974"/>
    </source>
</evidence>
<dbReference type="SUPFAM" id="SSF47203">
    <property type="entry name" value="Acyl-CoA dehydrogenase C-terminal domain-like"/>
    <property type="match status" value="1"/>
</dbReference>
<dbReference type="InterPro" id="IPR036250">
    <property type="entry name" value="AcylCo_DH-like_C"/>
</dbReference>